<evidence type="ECO:0000256" key="2">
    <source>
        <dbReference type="ARBA" id="ARBA00012438"/>
    </source>
</evidence>
<keyword evidence="4" id="KW-0547">Nucleotide-binding</keyword>
<dbReference type="PRINTS" id="PR00344">
    <property type="entry name" value="BCTRLSENSOR"/>
</dbReference>
<reference evidence="9" key="1">
    <citation type="submission" date="2022-08" db="EMBL/GenBank/DDBJ databases">
        <title>Draft genome sequence of Lysinibacillus sp. strain KH24.</title>
        <authorList>
            <person name="Kanbe H."/>
            <person name="Itoh H."/>
        </authorList>
    </citation>
    <scope>NUCLEOTIDE SEQUENCE</scope>
    <source>
        <strain evidence="9">KH24</strain>
    </source>
</reference>
<dbReference type="RefSeq" id="WP_264989539.1">
    <property type="nucleotide sequence ID" value="NZ_BRZA01000003.1"/>
</dbReference>
<dbReference type="Proteomes" id="UP001065593">
    <property type="component" value="Unassembled WGS sequence"/>
</dbReference>
<dbReference type="InterPro" id="IPR005467">
    <property type="entry name" value="His_kinase_dom"/>
</dbReference>
<comment type="caution">
    <text evidence="9">The sequence shown here is derived from an EMBL/GenBank/DDBJ whole genome shotgun (WGS) entry which is preliminary data.</text>
</comment>
<organism evidence="9 10">
    <name type="scientific">Lysinibacillus piscis</name>
    <dbReference type="NCBI Taxonomy" id="2518931"/>
    <lineage>
        <taxon>Bacteria</taxon>
        <taxon>Bacillati</taxon>
        <taxon>Bacillota</taxon>
        <taxon>Bacilli</taxon>
        <taxon>Bacillales</taxon>
        <taxon>Bacillaceae</taxon>
        <taxon>Lysinibacillus</taxon>
    </lineage>
</organism>
<evidence type="ECO:0000259" key="8">
    <source>
        <dbReference type="PROSITE" id="PS50109"/>
    </source>
</evidence>
<dbReference type="EC" id="2.7.13.3" evidence="2"/>
<dbReference type="PANTHER" id="PTHR44936:SF10">
    <property type="entry name" value="SENSOR PROTEIN RSTB"/>
    <property type="match status" value="1"/>
</dbReference>
<evidence type="ECO:0000256" key="6">
    <source>
        <dbReference type="ARBA" id="ARBA00022840"/>
    </source>
</evidence>
<feature type="domain" description="Histidine kinase" evidence="8">
    <location>
        <begin position="598"/>
        <end position="812"/>
    </location>
</feature>
<evidence type="ECO:0000256" key="4">
    <source>
        <dbReference type="ARBA" id="ARBA00022741"/>
    </source>
</evidence>
<name>A0ABQ5NNK9_9BACI</name>
<evidence type="ECO:0000256" key="3">
    <source>
        <dbReference type="ARBA" id="ARBA00022679"/>
    </source>
</evidence>
<dbReference type="PROSITE" id="PS50109">
    <property type="entry name" value="HIS_KIN"/>
    <property type="match status" value="1"/>
</dbReference>
<protein>
    <recommendedName>
        <fullName evidence="2">histidine kinase</fullName>
        <ecNumber evidence="2">2.7.13.3</ecNumber>
    </recommendedName>
</protein>
<dbReference type="Pfam" id="PF02518">
    <property type="entry name" value="HATPase_c"/>
    <property type="match status" value="1"/>
</dbReference>
<dbReference type="EMBL" id="BRZA01000003">
    <property type="protein sequence ID" value="GLC89703.1"/>
    <property type="molecule type" value="Genomic_DNA"/>
</dbReference>
<evidence type="ECO:0000313" key="10">
    <source>
        <dbReference type="Proteomes" id="UP001065593"/>
    </source>
</evidence>
<proteinExistence type="predicted"/>
<comment type="catalytic activity">
    <reaction evidence="1">
        <text>ATP + protein L-histidine = ADP + protein N-phospho-L-histidine.</text>
        <dbReference type="EC" id="2.7.13.3"/>
    </reaction>
</comment>
<dbReference type="InterPro" id="IPR036890">
    <property type="entry name" value="HATPase_C_sf"/>
</dbReference>
<keyword evidence="10" id="KW-1185">Reference proteome</keyword>
<dbReference type="InterPro" id="IPR050980">
    <property type="entry name" value="2C_sensor_his_kinase"/>
</dbReference>
<sequence length="815" mass="95121">MESHISIDSRIISHLGEMLISDEKVALLELVKNSSDADALKCEIVIDTIAENEYGKGLMIVEDNGNGMNRHIIESGFLRIATSFKQQNQKYSYIFNRLALGSKGVGRLALNRLGYFIIVETKLNLEILNKLDDTLILNNFGVTEKQKIIEENENYYYRFVLNWSDFEVDSLTLDSIPIVIQKIQDEKIKFCGESHGTRITIMGLKGNNYWEKKETKVELEKDVLAFMNPFQDKKANFSVKIDLNKEIFKSDLYDKTRIENIASSKTKFKFNLLSKFVEFEITRSLQYIEGLVSNMRKRMEDLGFELKDTINFEELYKKHCNVKPFRISILEQDINKRYSKVNLKSLYQDDKGEYFLPGDFEGAIYAFSRSSTEIKKLLESISGVNLYRNNFRVMLGEQKDWLGLGHIERTYYRNIYSPNNVVGYVYIDGEENLEKLAELTNREGLKQDEYGKNFLTLMRDFIAIIMTYEDDKFREIFELPSSMRLNKLKSNEIISFDDGLIKFQKIEDSFGKFKETIDEKTDLSEKKIANLIPYIEGEKGIEVLNLVTTDIKKEITEIKSHIQSLENDQHKKYNQIELERENLEQFYPLIGATIVAETLAHEITRLSNGIKFSSLQLRKLLFNNEEVWRKAERNLSLIDSNTKFLNRYAAMLDINSYSKRRRYEVIDLKEYLLSTFEDSPLLSYKNINVNLEIKGEGFKQKVVKEGLKIIFENLIINSVYWLSKMQINNPTINIQFRNNNKIQLWDNGFGIHNDISDKLFEPFVSNKPLNEGRGMGLYIVKEMLKEVSGDIQLLNETNSHDNRYKFEIIFRGELQ</sequence>
<dbReference type="InterPro" id="IPR003594">
    <property type="entry name" value="HATPase_dom"/>
</dbReference>
<evidence type="ECO:0000256" key="7">
    <source>
        <dbReference type="ARBA" id="ARBA00023012"/>
    </source>
</evidence>
<keyword evidence="6" id="KW-0067">ATP-binding</keyword>
<accession>A0ABQ5NNK9</accession>
<dbReference type="PANTHER" id="PTHR44936">
    <property type="entry name" value="SENSOR PROTEIN CREC"/>
    <property type="match status" value="1"/>
</dbReference>
<dbReference type="SUPFAM" id="SSF55874">
    <property type="entry name" value="ATPase domain of HSP90 chaperone/DNA topoisomerase II/histidine kinase"/>
    <property type="match status" value="2"/>
</dbReference>
<dbReference type="Gene3D" id="3.30.565.10">
    <property type="entry name" value="Histidine kinase-like ATPase, C-terminal domain"/>
    <property type="match status" value="2"/>
</dbReference>
<keyword evidence="5 9" id="KW-0418">Kinase</keyword>
<evidence type="ECO:0000256" key="5">
    <source>
        <dbReference type="ARBA" id="ARBA00022777"/>
    </source>
</evidence>
<dbReference type="InterPro" id="IPR004358">
    <property type="entry name" value="Sig_transdc_His_kin-like_C"/>
</dbReference>
<keyword evidence="7" id="KW-0902">Two-component regulatory system</keyword>
<dbReference type="SMART" id="SM00387">
    <property type="entry name" value="HATPase_c"/>
    <property type="match status" value="1"/>
</dbReference>
<gene>
    <name evidence="9" type="ORF">LYSBPC_28300</name>
</gene>
<dbReference type="Pfam" id="PF13589">
    <property type="entry name" value="HATPase_c_3"/>
    <property type="match status" value="1"/>
</dbReference>
<evidence type="ECO:0000313" key="9">
    <source>
        <dbReference type="EMBL" id="GLC89703.1"/>
    </source>
</evidence>
<keyword evidence="3" id="KW-0808">Transferase</keyword>
<dbReference type="GO" id="GO:0016301">
    <property type="term" value="F:kinase activity"/>
    <property type="evidence" value="ECO:0007669"/>
    <property type="project" value="UniProtKB-KW"/>
</dbReference>
<evidence type="ECO:0000256" key="1">
    <source>
        <dbReference type="ARBA" id="ARBA00000085"/>
    </source>
</evidence>